<sequence length="362" mass="42697">MLKIIYSAGLRENDRDTYNDDSFKKMSTSDYEFVLFDHRKHLGRIIENAWVLDDLYRSRDEKLFRTYDELKRLIDSIKADVLLVSGDNIYHPEFINKLDVYSVLMSSDDPNSSYARTVPYIWAFDHITCVNVQYHKDIPVKMTDKLIEWGGRRATWIPYGVVERHYNPDLTEEEIYNKERTIDLLYIGAFYREKVDALLKLKKIFGNKFKLYGPWGLKFWGYYLLQRKWIWVNFLSPNLFVHTYQNAKIGINMHLSGELGNGRLYQLPMNGVMQICDCKDALSEVFEPGKEIVGYNTIDEAIELIEYYLEHDEERKKIAAAGFRKAIKNYKYSDILYNMLREVKKGMMLDGINYTKDGMALN</sequence>
<dbReference type="InterPro" id="IPR055259">
    <property type="entry name" value="YkvP/CgeB_Glyco_trans-like"/>
</dbReference>
<dbReference type="EMBL" id="FZMP01000250">
    <property type="protein sequence ID" value="SNQ62975.1"/>
    <property type="molecule type" value="Genomic_DNA"/>
</dbReference>
<dbReference type="RefSeq" id="WP_096207458.1">
    <property type="nucleotide sequence ID" value="NZ_FZMP01000250.1"/>
</dbReference>
<dbReference type="Proteomes" id="UP000218615">
    <property type="component" value="Unassembled WGS sequence"/>
</dbReference>
<organism evidence="2 3">
    <name type="scientific">Candidatus Methanoperedens nitratireducens</name>
    <dbReference type="NCBI Taxonomy" id="1392998"/>
    <lineage>
        <taxon>Archaea</taxon>
        <taxon>Methanobacteriati</taxon>
        <taxon>Methanobacteriota</taxon>
        <taxon>Stenosarchaea group</taxon>
        <taxon>Methanomicrobia</taxon>
        <taxon>Methanosarcinales</taxon>
        <taxon>ANME-2 cluster</taxon>
        <taxon>Candidatus Methanoperedentaceae</taxon>
        <taxon>Candidatus Methanoperedens</taxon>
    </lineage>
</organism>
<dbReference type="SUPFAM" id="SSF53756">
    <property type="entry name" value="UDP-Glycosyltransferase/glycogen phosphorylase"/>
    <property type="match status" value="1"/>
</dbReference>
<evidence type="ECO:0000313" key="3">
    <source>
        <dbReference type="Proteomes" id="UP000218615"/>
    </source>
</evidence>
<evidence type="ECO:0000259" key="1">
    <source>
        <dbReference type="Pfam" id="PF13524"/>
    </source>
</evidence>
<feature type="domain" description="Spore protein YkvP/CgeB glycosyl transferase-like" evidence="1">
    <location>
        <begin position="199"/>
        <end position="340"/>
    </location>
</feature>
<protein>
    <recommendedName>
        <fullName evidence="1">Spore protein YkvP/CgeB glycosyl transferase-like domain-containing protein</fullName>
    </recommendedName>
</protein>
<gene>
    <name evidence="2" type="ORF">MNV_990016</name>
</gene>
<dbReference type="Pfam" id="PF13524">
    <property type="entry name" value="Glyco_trans_1_2"/>
    <property type="match status" value="1"/>
</dbReference>
<keyword evidence="3" id="KW-1185">Reference proteome</keyword>
<proteinExistence type="predicted"/>
<dbReference type="AlphaFoldDB" id="A0A284VUK7"/>
<accession>A0A284VUK7</accession>
<evidence type="ECO:0000313" key="2">
    <source>
        <dbReference type="EMBL" id="SNQ62975.1"/>
    </source>
</evidence>
<reference evidence="3" key="1">
    <citation type="submission" date="2017-06" db="EMBL/GenBank/DDBJ databases">
        <authorList>
            <person name="Cremers G."/>
        </authorList>
    </citation>
    <scope>NUCLEOTIDE SEQUENCE [LARGE SCALE GENOMIC DNA]</scope>
</reference>
<name>A0A284VUK7_9EURY</name>